<feature type="compositionally biased region" description="Polar residues" evidence="1">
    <location>
        <begin position="24"/>
        <end position="38"/>
    </location>
</feature>
<evidence type="ECO:0000313" key="3">
    <source>
        <dbReference type="Proteomes" id="UP001161438"/>
    </source>
</evidence>
<evidence type="ECO:0000313" key="2">
    <source>
        <dbReference type="EMBL" id="CAI4037912.1"/>
    </source>
</evidence>
<organism evidence="2 3">
    <name type="scientific">Saccharomyces mikatae IFO 1815</name>
    <dbReference type="NCBI Taxonomy" id="226126"/>
    <lineage>
        <taxon>Eukaryota</taxon>
        <taxon>Fungi</taxon>
        <taxon>Dikarya</taxon>
        <taxon>Ascomycota</taxon>
        <taxon>Saccharomycotina</taxon>
        <taxon>Saccharomycetes</taxon>
        <taxon>Saccharomycetales</taxon>
        <taxon>Saccharomycetaceae</taxon>
        <taxon>Saccharomyces</taxon>
    </lineage>
</organism>
<dbReference type="AlphaFoldDB" id="A0AA35IYQ9"/>
<dbReference type="InterPro" id="IPR018621">
    <property type="entry name" value="Atg31"/>
</dbReference>
<sequence length="197" mass="21887">MNVTVTVYDKNVKHKLEENDKNNKGLSKNDQSVYNNESKGGDGSDYAMFPTNIRYIFEDNDDEVVNSSDAALTAGIDKTEDELENVIIIQLDESGSLEDITLISDQYELLSHRTNSLSLEENKMRTNGSHGDVYKSNDDGEGLGVGGDKFGMDMDIELDVISQFCDLSPLLGEISLDDLIKLYVTQNDQLQMISNSI</sequence>
<dbReference type="GO" id="GO:0000407">
    <property type="term" value="C:phagophore assembly site"/>
    <property type="evidence" value="ECO:0007669"/>
    <property type="project" value="InterPro"/>
</dbReference>
<name>A0AA35IYQ9_SACMI</name>
<dbReference type="GO" id="GO:0006914">
    <property type="term" value="P:autophagy"/>
    <property type="evidence" value="ECO:0007669"/>
    <property type="project" value="InterPro"/>
</dbReference>
<dbReference type="EMBL" id="OX365760">
    <property type="protein sequence ID" value="CAI4037912.1"/>
    <property type="molecule type" value="Genomic_DNA"/>
</dbReference>
<dbReference type="GeneID" id="80917123"/>
<dbReference type="Pfam" id="PF09795">
    <property type="entry name" value="ATG31"/>
    <property type="match status" value="1"/>
</dbReference>
<dbReference type="RefSeq" id="XP_056081027.1">
    <property type="nucleotide sequence ID" value="XM_056226786.1"/>
</dbReference>
<evidence type="ECO:0008006" key="4">
    <source>
        <dbReference type="Google" id="ProtNLM"/>
    </source>
</evidence>
<reference evidence="2" key="1">
    <citation type="submission" date="2022-10" db="EMBL/GenBank/DDBJ databases">
        <authorList>
            <person name="Byrne P K."/>
        </authorList>
    </citation>
    <scope>NUCLEOTIDE SEQUENCE</scope>
    <source>
        <strain evidence="2">IFO1815</strain>
    </source>
</reference>
<proteinExistence type="predicted"/>
<gene>
    <name evidence="2" type="primary">SMKI04G2480</name>
    <name evidence="2" type="ORF">SMKI_04G2480</name>
</gene>
<evidence type="ECO:0000256" key="1">
    <source>
        <dbReference type="SAM" id="MobiDB-lite"/>
    </source>
</evidence>
<feature type="region of interest" description="Disordered" evidence="1">
    <location>
        <begin position="16"/>
        <end position="45"/>
    </location>
</feature>
<dbReference type="Gene3D" id="2.60.270.60">
    <property type="match status" value="1"/>
</dbReference>
<keyword evidence="3" id="KW-1185">Reference proteome</keyword>
<dbReference type="Proteomes" id="UP001161438">
    <property type="component" value="Chromosome 4"/>
</dbReference>
<protein>
    <recommendedName>
        <fullName evidence="4">Cis1p</fullName>
    </recommendedName>
</protein>
<accession>A0AA35IYQ9</accession>